<comment type="caution">
    <text evidence="1">The sequence shown here is derived from an EMBL/GenBank/DDBJ whole genome shotgun (WGS) entry which is preliminary data.</text>
</comment>
<name>A0ACC3D9N9_9PEZI</name>
<protein>
    <submittedName>
        <fullName evidence="1">Uncharacterized protein</fullName>
    </submittedName>
</protein>
<evidence type="ECO:0000313" key="2">
    <source>
        <dbReference type="Proteomes" id="UP001186974"/>
    </source>
</evidence>
<keyword evidence="2" id="KW-1185">Reference proteome</keyword>
<feature type="non-terminal residue" evidence="1">
    <location>
        <position position="457"/>
    </location>
</feature>
<gene>
    <name evidence="1" type="ORF">LTS18_010916</name>
</gene>
<dbReference type="Proteomes" id="UP001186974">
    <property type="component" value="Unassembled WGS sequence"/>
</dbReference>
<sequence>MAVTLSSDPILDSPSDQRAQSTHSQHTRRYDTEEDSGDDIFEDHETIATLPVQHHTVPTQPVNTYSSSFAPYTTQPTQPLSRNTQAAVVQVPVSSPPPTPAPIQRKISRPTCRYVPPGCDFRPPPKLPAPSHIVDLDDDPPVAHQTSSEDELTKSRSDIKPTNFAAGGRSQAYKPKELSQTHATLGSRQSSFGEKFMEHYTYDSSSSNNIPQKRAAPDDSISAYSNASKRLNKSGIARQTGPARAQPVQTLTIEDVVDHQLRSKIIHMQTILPHHSVQNLRNALYAKRGNVDDAMDFIAEHEEAAEKSRQPAIVLSSEDDEKQKARSSKPTARREIKNKKTMQEKYYSTQGASKAPISKPPSADLAPAPKKGRLMQGRRHRTPEEEEEPVQLALPERQKIKPKIVEILSDESESGVDTDANDTDAQLELEAKVLKFINSCTNKELDDMTQCGDEIAS</sequence>
<reference evidence="1" key="1">
    <citation type="submission" date="2024-09" db="EMBL/GenBank/DDBJ databases">
        <title>Black Yeasts Isolated from many extreme environments.</title>
        <authorList>
            <person name="Coleine C."/>
            <person name="Stajich J.E."/>
            <person name="Selbmann L."/>
        </authorList>
    </citation>
    <scope>NUCLEOTIDE SEQUENCE</scope>
    <source>
        <strain evidence="1">CCFEE 5737</strain>
    </source>
</reference>
<dbReference type="EMBL" id="JAWDJW010006643">
    <property type="protein sequence ID" value="KAK3064016.1"/>
    <property type="molecule type" value="Genomic_DNA"/>
</dbReference>
<organism evidence="1 2">
    <name type="scientific">Coniosporium uncinatum</name>
    <dbReference type="NCBI Taxonomy" id="93489"/>
    <lineage>
        <taxon>Eukaryota</taxon>
        <taxon>Fungi</taxon>
        <taxon>Dikarya</taxon>
        <taxon>Ascomycota</taxon>
        <taxon>Pezizomycotina</taxon>
        <taxon>Dothideomycetes</taxon>
        <taxon>Dothideomycetes incertae sedis</taxon>
        <taxon>Coniosporium</taxon>
    </lineage>
</organism>
<accession>A0ACC3D9N9</accession>
<proteinExistence type="predicted"/>
<evidence type="ECO:0000313" key="1">
    <source>
        <dbReference type="EMBL" id="KAK3064016.1"/>
    </source>
</evidence>